<dbReference type="RefSeq" id="WP_189267216.1">
    <property type="nucleotide sequence ID" value="NZ_BMML01000021.1"/>
</dbReference>
<proteinExistence type="predicted"/>
<dbReference type="Gene3D" id="3.30.1050.30">
    <property type="match status" value="1"/>
</dbReference>
<dbReference type="Proteomes" id="UP000653411">
    <property type="component" value="Unassembled WGS sequence"/>
</dbReference>
<gene>
    <name evidence="7" type="ORF">GCM10011578_073510</name>
</gene>
<reference evidence="7" key="1">
    <citation type="journal article" date="2014" name="Int. J. Syst. Evol. Microbiol.">
        <title>Complete genome sequence of Corynebacterium casei LMG S-19264T (=DSM 44701T), isolated from a smear-ripened cheese.</title>
        <authorList>
            <consortium name="US DOE Joint Genome Institute (JGI-PGF)"/>
            <person name="Walter F."/>
            <person name="Albersmeier A."/>
            <person name="Kalinowski J."/>
            <person name="Ruckert C."/>
        </authorList>
    </citation>
    <scope>NUCLEOTIDE SEQUENCE</scope>
    <source>
        <strain evidence="7">CGMCC 4.7110</strain>
    </source>
</reference>
<name>A0A917XK66_9ACTN</name>
<evidence type="ECO:0000313" key="7">
    <source>
        <dbReference type="EMBL" id="GGN33577.1"/>
    </source>
</evidence>
<dbReference type="EMBL" id="BMML01000021">
    <property type="protein sequence ID" value="GGN33577.1"/>
    <property type="molecule type" value="Genomic_DNA"/>
</dbReference>
<keyword evidence="5" id="KW-0045">Antibiotic biosynthesis</keyword>
<dbReference type="GO" id="GO:0032259">
    <property type="term" value="P:methylation"/>
    <property type="evidence" value="ECO:0007669"/>
    <property type="project" value="UniProtKB-KW"/>
</dbReference>
<evidence type="ECO:0000256" key="5">
    <source>
        <dbReference type="ARBA" id="ARBA00023194"/>
    </source>
</evidence>
<evidence type="ECO:0000256" key="2">
    <source>
        <dbReference type="ARBA" id="ARBA00022603"/>
    </source>
</evidence>
<organism evidence="7 8">
    <name type="scientific">Streptomyces fuscichromogenes</name>
    <dbReference type="NCBI Taxonomy" id="1324013"/>
    <lineage>
        <taxon>Bacteria</taxon>
        <taxon>Bacillati</taxon>
        <taxon>Actinomycetota</taxon>
        <taxon>Actinomycetes</taxon>
        <taxon>Kitasatosporales</taxon>
        <taxon>Streptomycetaceae</taxon>
        <taxon>Streptomyces</taxon>
    </lineage>
</organism>
<evidence type="ECO:0000256" key="3">
    <source>
        <dbReference type="ARBA" id="ARBA00022679"/>
    </source>
</evidence>
<evidence type="ECO:0000313" key="8">
    <source>
        <dbReference type="Proteomes" id="UP000653411"/>
    </source>
</evidence>
<dbReference type="InterPro" id="IPR029063">
    <property type="entry name" value="SAM-dependent_MTases_sf"/>
</dbReference>
<accession>A0A917XK66</accession>
<keyword evidence="3" id="KW-0808">Transferase</keyword>
<dbReference type="InterPro" id="IPR040800">
    <property type="entry name" value="MycE_N"/>
</dbReference>
<protein>
    <recommendedName>
        <fullName evidence="6">Methyltransferase MycE N-terminal domain-containing protein</fullName>
    </recommendedName>
</protein>
<evidence type="ECO:0000256" key="4">
    <source>
        <dbReference type="ARBA" id="ARBA00022691"/>
    </source>
</evidence>
<dbReference type="AlphaFoldDB" id="A0A917XK66"/>
<evidence type="ECO:0000259" key="6">
    <source>
        <dbReference type="Pfam" id="PF17843"/>
    </source>
</evidence>
<dbReference type="SUPFAM" id="SSF53335">
    <property type="entry name" value="S-adenosyl-L-methionine-dependent methyltransferases"/>
    <property type="match status" value="1"/>
</dbReference>
<keyword evidence="2" id="KW-0489">Methyltransferase</keyword>
<comment type="pathway">
    <text evidence="1">Antibiotic biosynthesis.</text>
</comment>
<dbReference type="GO" id="GO:0017000">
    <property type="term" value="P:antibiotic biosynthetic process"/>
    <property type="evidence" value="ECO:0007669"/>
    <property type="project" value="UniProtKB-KW"/>
</dbReference>
<keyword evidence="8" id="KW-1185">Reference proteome</keyword>
<feature type="domain" description="Methyltransferase MycE N-terminal" evidence="6">
    <location>
        <begin position="16"/>
        <end position="115"/>
    </location>
</feature>
<dbReference type="Gene3D" id="3.40.50.150">
    <property type="entry name" value="Vaccinia Virus protein VP39"/>
    <property type="match status" value="1"/>
</dbReference>
<sequence>MTTENLAERLTLYGTAPDTEIAALVKETGLERVVAALVDEVLFRCDDPVNTTPVDIALEVGHGEETHRTVLRMSRGEPIRVIGGDDPSVVIRRHLQFALTDLVRRLYGPLHAQHSGDFTDVFLPDRPDDLSRLRDILDSTHQAGGTLLSGCTAQAPGLGALSVRYGSDKWASFHWYTQHYENHFAKYRDRPVRILEIGIGGYADDLGGPSLKMWKRYFHRGMVFGLDLFDKSALDQSRLRALTGDQGDPTALRELAAEHGPFDIVIDDGSHENEHVRVSFDALFPYVRPGGLYVIEDLQTSYWPRFGGTSGPVTAPDTSVGLLKRLLDDIHYAEFDPKPDEPRTITQSEVIGVHTYHNIAFVEKGVNGETSIPAWMDDEAWKALGAITPEEGREEAQSR</sequence>
<comment type="caution">
    <text evidence="7">The sequence shown here is derived from an EMBL/GenBank/DDBJ whole genome shotgun (WGS) entry which is preliminary data.</text>
</comment>
<dbReference type="Pfam" id="PF17843">
    <property type="entry name" value="MycE_N"/>
    <property type="match status" value="1"/>
</dbReference>
<reference evidence="7" key="2">
    <citation type="submission" date="2020-09" db="EMBL/GenBank/DDBJ databases">
        <authorList>
            <person name="Sun Q."/>
            <person name="Zhou Y."/>
        </authorList>
    </citation>
    <scope>NUCLEOTIDE SEQUENCE</scope>
    <source>
        <strain evidence="7">CGMCC 4.7110</strain>
    </source>
</reference>
<dbReference type="GO" id="GO:0008168">
    <property type="term" value="F:methyltransferase activity"/>
    <property type="evidence" value="ECO:0007669"/>
    <property type="project" value="UniProtKB-KW"/>
</dbReference>
<evidence type="ECO:0000256" key="1">
    <source>
        <dbReference type="ARBA" id="ARBA00004792"/>
    </source>
</evidence>
<keyword evidence="4" id="KW-0949">S-adenosyl-L-methionine</keyword>